<organism evidence="1 2">
    <name type="scientific">Lindgomyces ingoldianus</name>
    <dbReference type="NCBI Taxonomy" id="673940"/>
    <lineage>
        <taxon>Eukaryota</taxon>
        <taxon>Fungi</taxon>
        <taxon>Dikarya</taxon>
        <taxon>Ascomycota</taxon>
        <taxon>Pezizomycotina</taxon>
        <taxon>Dothideomycetes</taxon>
        <taxon>Pleosporomycetidae</taxon>
        <taxon>Pleosporales</taxon>
        <taxon>Lindgomycetaceae</taxon>
        <taxon>Lindgomyces</taxon>
    </lineage>
</organism>
<comment type="caution">
    <text evidence="1">The sequence shown here is derived from an EMBL/GenBank/DDBJ whole genome shotgun (WGS) entry which is preliminary data.</text>
</comment>
<protein>
    <submittedName>
        <fullName evidence="1">Uncharacterized protein</fullName>
    </submittedName>
</protein>
<proteinExistence type="predicted"/>
<dbReference type="Proteomes" id="UP000799755">
    <property type="component" value="Unassembled WGS sequence"/>
</dbReference>
<dbReference type="EMBL" id="MU003499">
    <property type="protein sequence ID" value="KAF2473671.1"/>
    <property type="molecule type" value="Genomic_DNA"/>
</dbReference>
<accession>A0ACB6R3B3</accession>
<reference evidence="1" key="1">
    <citation type="journal article" date="2020" name="Stud. Mycol.">
        <title>101 Dothideomycetes genomes: a test case for predicting lifestyles and emergence of pathogens.</title>
        <authorList>
            <person name="Haridas S."/>
            <person name="Albert R."/>
            <person name="Binder M."/>
            <person name="Bloem J."/>
            <person name="Labutti K."/>
            <person name="Salamov A."/>
            <person name="Andreopoulos B."/>
            <person name="Baker S."/>
            <person name="Barry K."/>
            <person name="Bills G."/>
            <person name="Bluhm B."/>
            <person name="Cannon C."/>
            <person name="Castanera R."/>
            <person name="Culley D."/>
            <person name="Daum C."/>
            <person name="Ezra D."/>
            <person name="Gonzalez J."/>
            <person name="Henrissat B."/>
            <person name="Kuo A."/>
            <person name="Liang C."/>
            <person name="Lipzen A."/>
            <person name="Lutzoni F."/>
            <person name="Magnuson J."/>
            <person name="Mondo S."/>
            <person name="Nolan M."/>
            <person name="Ohm R."/>
            <person name="Pangilinan J."/>
            <person name="Park H.-J."/>
            <person name="Ramirez L."/>
            <person name="Alfaro M."/>
            <person name="Sun H."/>
            <person name="Tritt A."/>
            <person name="Yoshinaga Y."/>
            <person name="Zwiers L.-H."/>
            <person name="Turgeon B."/>
            <person name="Goodwin S."/>
            <person name="Spatafora J."/>
            <person name="Crous P."/>
            <person name="Grigoriev I."/>
        </authorList>
    </citation>
    <scope>NUCLEOTIDE SEQUENCE</scope>
    <source>
        <strain evidence="1">ATCC 200398</strain>
    </source>
</reference>
<keyword evidence="2" id="KW-1185">Reference proteome</keyword>
<gene>
    <name evidence="1" type="ORF">BDR25DRAFT_352160</name>
</gene>
<evidence type="ECO:0000313" key="2">
    <source>
        <dbReference type="Proteomes" id="UP000799755"/>
    </source>
</evidence>
<sequence>MHFTTRMIANGLLTDGTTLTGEAVLVKLATIFAIFYHVSSVFILRSIIGVVILGALCLNNYLMLHSLLVSVSHMTNVIFYLDYAYPFLGYDCTGYCRPFPFRYGDIFSPITVPSGALPIEGRSNYGSRVGSLGGTCFVIPSYRVARHASERRQSISDGFRYADLGSFLLSCPCYRIASPIIHLGDGLLLGNMSKIAENAKGESEGNRTVVFICNDALPIREIAGSCARLLWCLHECLFALIHLIQTAYFLLTWSTVLITLNLSFEFDLHSLILCCILRYQKFSAPIAPSLRNLT</sequence>
<name>A0ACB6R3B3_9PLEO</name>
<evidence type="ECO:0000313" key="1">
    <source>
        <dbReference type="EMBL" id="KAF2473671.1"/>
    </source>
</evidence>